<evidence type="ECO:0000259" key="7">
    <source>
        <dbReference type="Pfam" id="PF00135"/>
    </source>
</evidence>
<evidence type="ECO:0000256" key="5">
    <source>
        <dbReference type="ARBA" id="ARBA00023180"/>
    </source>
</evidence>
<dbReference type="PROSITE" id="PS00122">
    <property type="entry name" value="CARBOXYLESTERASE_B_1"/>
    <property type="match status" value="1"/>
</dbReference>
<dbReference type="AlphaFoldDB" id="A0A7M7IPH8"/>
<accession>A0A7M7IPH8</accession>
<dbReference type="GeneID" id="552229"/>
<evidence type="ECO:0000256" key="3">
    <source>
        <dbReference type="ARBA" id="ARBA00022801"/>
    </source>
</evidence>
<dbReference type="EnsemblMetazoa" id="XM_016914831">
    <property type="protein sequence ID" value="XP_016770320"/>
    <property type="gene ID" value="LOC552229"/>
</dbReference>
<evidence type="ECO:0000256" key="2">
    <source>
        <dbReference type="ARBA" id="ARBA00022487"/>
    </source>
</evidence>
<dbReference type="KEGG" id="ame:552229"/>
<evidence type="ECO:0000313" key="9">
    <source>
        <dbReference type="Proteomes" id="UP000005203"/>
    </source>
</evidence>
<feature type="signal peptide" evidence="6">
    <location>
        <begin position="1"/>
        <end position="18"/>
    </location>
</feature>
<dbReference type="OrthoDB" id="19653at2759"/>
<keyword evidence="9" id="KW-1185">Reference proteome</keyword>
<dbReference type="PANTHER" id="PTHR43142">
    <property type="entry name" value="CARBOXYLIC ESTER HYDROLASE"/>
    <property type="match status" value="1"/>
</dbReference>
<gene>
    <name evidence="10" type="primary">LOC552229</name>
</gene>
<keyword evidence="6" id="KW-0732">Signal</keyword>
<dbReference type="InterPro" id="IPR019826">
    <property type="entry name" value="Carboxylesterase_B_AS"/>
</dbReference>
<organism evidence="8">
    <name type="scientific">Apis mellifera</name>
    <name type="common">Honeybee</name>
    <dbReference type="NCBI Taxonomy" id="7460"/>
    <lineage>
        <taxon>Eukaryota</taxon>
        <taxon>Metazoa</taxon>
        <taxon>Ecdysozoa</taxon>
        <taxon>Arthropoda</taxon>
        <taxon>Hexapoda</taxon>
        <taxon>Insecta</taxon>
        <taxon>Pterygota</taxon>
        <taxon>Neoptera</taxon>
        <taxon>Endopterygota</taxon>
        <taxon>Hymenoptera</taxon>
        <taxon>Apocrita</taxon>
        <taxon>Aculeata</taxon>
        <taxon>Apoidea</taxon>
        <taxon>Anthophila</taxon>
        <taxon>Apidae</taxon>
        <taxon>Apis</taxon>
    </lineage>
</organism>
<evidence type="ECO:0000313" key="8">
    <source>
        <dbReference type="EnsemblMetazoa" id="XP_016770320"/>
    </source>
</evidence>
<keyword evidence="4" id="KW-1015">Disulfide bond</keyword>
<proteinExistence type="inferred from homology"/>
<evidence type="ECO:0000256" key="4">
    <source>
        <dbReference type="ARBA" id="ARBA00023157"/>
    </source>
</evidence>
<dbReference type="InterPro" id="IPR019819">
    <property type="entry name" value="Carboxylesterase_B_CS"/>
</dbReference>
<reference evidence="9" key="3">
    <citation type="submission" date="2025-05" db="UniProtKB">
        <authorList>
            <consortium name="RefSeq"/>
        </authorList>
    </citation>
    <scope>NUCLEOTIDE SEQUENCE [LARGE SCALE GENOMIC DNA]</scope>
    <source>
        <strain evidence="9">DH4</strain>
    </source>
</reference>
<keyword evidence="5" id="KW-0325">Glycoprotein</keyword>
<dbReference type="InterPro" id="IPR029058">
    <property type="entry name" value="AB_hydrolase_fold"/>
</dbReference>
<keyword evidence="3 6" id="KW-0378">Hydrolase</keyword>
<keyword evidence="2" id="KW-0719">Serine esterase</keyword>
<evidence type="ECO:0000313" key="10">
    <source>
        <dbReference type="RefSeq" id="XP_016770320.2"/>
    </source>
</evidence>
<dbReference type="EC" id="3.1.1.-" evidence="6"/>
<evidence type="ECO:0000256" key="6">
    <source>
        <dbReference type="RuleBase" id="RU361235"/>
    </source>
</evidence>
<evidence type="ECO:0000256" key="1">
    <source>
        <dbReference type="ARBA" id="ARBA00005964"/>
    </source>
</evidence>
<dbReference type="PROSITE" id="PS00941">
    <property type="entry name" value="CARBOXYLESTERASE_B_2"/>
    <property type="match status" value="1"/>
</dbReference>
<accession>A0A8B7KPW0</accession>
<feature type="domain" description="Carboxylesterase type B" evidence="7">
    <location>
        <begin position="23"/>
        <end position="513"/>
    </location>
</feature>
<dbReference type="Proteomes" id="UP000005203">
    <property type="component" value="Linkage group LG1"/>
</dbReference>
<dbReference type="RefSeq" id="XP_016770320.2">
    <property type="nucleotide sequence ID" value="XM_016914831.2"/>
</dbReference>
<dbReference type="GO" id="GO:0052689">
    <property type="term" value="F:carboxylic ester hydrolase activity"/>
    <property type="evidence" value="ECO:0007669"/>
    <property type="project" value="UniProtKB-KW"/>
</dbReference>
<dbReference type="PANTHER" id="PTHR43142:SF1">
    <property type="entry name" value="CARBOXYLIC ESTER HYDROLASE"/>
    <property type="match status" value="1"/>
</dbReference>
<comment type="similarity">
    <text evidence="1 6">Belongs to the type-B carboxylesterase/lipase family.</text>
</comment>
<dbReference type="SUPFAM" id="SSF53474">
    <property type="entry name" value="alpha/beta-Hydrolases"/>
    <property type="match status" value="1"/>
</dbReference>
<protein>
    <recommendedName>
        <fullName evidence="6">Carboxylic ester hydrolase</fullName>
        <ecNumber evidence="6">3.1.1.-</ecNumber>
    </recommendedName>
</protein>
<reference evidence="8" key="1">
    <citation type="submission" date="2021-01" db="UniProtKB">
        <authorList>
            <consortium name="EnsemblMetazoa"/>
        </authorList>
    </citation>
    <scope>IDENTIFICATION</scope>
    <source>
        <strain evidence="8">DH4</strain>
    </source>
</reference>
<name>A0A7M7IPH8_APIME</name>
<reference evidence="10" key="2">
    <citation type="submission" date="2025-04" db="UniProtKB">
        <authorList>
            <consortium name="RefSeq"/>
        </authorList>
    </citation>
    <scope>IDENTIFICATION</scope>
    <source>
        <strain evidence="10">DH4</strain>
        <tissue evidence="10">Whole body</tissue>
    </source>
</reference>
<dbReference type="InterPro" id="IPR002018">
    <property type="entry name" value="CarbesteraseB"/>
</dbReference>
<sequence>MNGITLSIFFSVLTLNNADIQRTSVVQTNSGPVQGAALTTVWNGIEYSSFKGIPYASPPIGNRRFRPPVPPQPWNETLDAIEEANECPQEMSNVYSGNEDCLYLSVFTPQTKFNDKELKTLKPVMVWIYGGSFLRGSNNASLYGPDFFMEQDVVLVTFNYRLGALGFLYLKHENAAGNAAMRDQLMVLEWVRDNIAAFGGDPNRVTLFGESAGGASVNYHVLSEKSRGLFHQAIEQSGTSATYLYKTQKAAFQTACKLASELGFESDDPNELLKFFLEADAKDLVATTNRAFPLGTDFSVPFAPIKENPDLVDPKDMFLSECPITLAANQKFNKMPVMLGFTHDEVLDFSGELYQIINTTADILNELFNLKLDLQGPYEEVKELSVVLSDFIMKGPIDFAQRLLVDGNDDYPVYYYQLSYVSNYALHAQDGIPEPGIAHFDDIGLLFNVESLNAPTDPRHPFNQFRQKLVTLWANFAKYGNPTPANANPLNDVIWKPSGEAGQLLDMGDNFQMIDRKQAINERALITEKYLYVSMPITSDCNEISYANYFSLF</sequence>
<feature type="chain" id="PRO_5044519426" description="Carboxylic ester hydrolase" evidence="6">
    <location>
        <begin position="19"/>
        <end position="553"/>
    </location>
</feature>
<dbReference type="Pfam" id="PF00135">
    <property type="entry name" value="COesterase"/>
    <property type="match status" value="1"/>
</dbReference>
<dbReference type="Gene3D" id="3.40.50.1820">
    <property type="entry name" value="alpha/beta hydrolase"/>
    <property type="match status" value="1"/>
</dbReference>